<evidence type="ECO:0000313" key="7">
    <source>
        <dbReference type="Proteomes" id="UP000190044"/>
    </source>
</evidence>
<dbReference type="Pfam" id="PF20240">
    <property type="entry name" value="DUF6597"/>
    <property type="match status" value="1"/>
</dbReference>
<evidence type="ECO:0000259" key="5">
    <source>
        <dbReference type="PROSITE" id="PS01124"/>
    </source>
</evidence>
<evidence type="ECO:0000256" key="4">
    <source>
        <dbReference type="SAM" id="MobiDB-lite"/>
    </source>
</evidence>
<keyword evidence="7" id="KW-1185">Reference proteome</keyword>
<protein>
    <submittedName>
        <fullName evidence="6">Transcriptional regulator, AraC family</fullName>
    </submittedName>
</protein>
<proteinExistence type="predicted"/>
<dbReference type="Pfam" id="PF12833">
    <property type="entry name" value="HTH_18"/>
    <property type="match status" value="1"/>
</dbReference>
<dbReference type="PROSITE" id="PS01124">
    <property type="entry name" value="HTH_ARAC_FAMILY_2"/>
    <property type="match status" value="1"/>
</dbReference>
<dbReference type="InterPro" id="IPR050204">
    <property type="entry name" value="AraC_XylS_family_regulators"/>
</dbReference>
<feature type="region of interest" description="Disordered" evidence="4">
    <location>
        <begin position="294"/>
        <end position="326"/>
    </location>
</feature>
<dbReference type="InterPro" id="IPR046532">
    <property type="entry name" value="DUF6597"/>
</dbReference>
<name>A0A1T5A344_9SPHN</name>
<evidence type="ECO:0000256" key="1">
    <source>
        <dbReference type="ARBA" id="ARBA00023015"/>
    </source>
</evidence>
<dbReference type="GO" id="GO:0043565">
    <property type="term" value="F:sequence-specific DNA binding"/>
    <property type="evidence" value="ECO:0007669"/>
    <property type="project" value="InterPro"/>
</dbReference>
<reference evidence="7" key="1">
    <citation type="submission" date="2017-02" db="EMBL/GenBank/DDBJ databases">
        <authorList>
            <person name="Varghese N."/>
            <person name="Submissions S."/>
        </authorList>
    </citation>
    <scope>NUCLEOTIDE SEQUENCE [LARGE SCALE GENOMIC DNA]</scope>
    <source>
        <strain evidence="7">R11H</strain>
    </source>
</reference>
<feature type="domain" description="HTH araC/xylS-type" evidence="5">
    <location>
        <begin position="202"/>
        <end position="301"/>
    </location>
</feature>
<sequence length="326" mass="35763">MDKLRLDAPQQKENYADRKQAAIKLPGVGLIMSDTILPPGGANGDAPFELQYFPPDPDLADMVSSFYVARINMPRFDEYERADRPQFRFVTAAKGEYVFADGHCSPVCRANIVGPTSGRVRAISHCPTRMFGFGLLPAGWAALMGDDAEKLTDRAIDAADLFGDWVDAVATALAKAADVTEQLVIGNNFAREVLQKQEAAPMWFIRTVDKWLTDAASPQVADLVGATGMSIRSVERMTKHYYGLSPRMLARKYRAVRAASALARGENLDTAQLGDAFYDQSHLIREIKRFAGATPGQLSRPSRYTEATTRGRKELAGKVSPLVSET</sequence>
<evidence type="ECO:0000256" key="2">
    <source>
        <dbReference type="ARBA" id="ARBA00023125"/>
    </source>
</evidence>
<gene>
    <name evidence="6" type="ORF">SAMN06295937_1002128</name>
</gene>
<dbReference type="GO" id="GO:0003700">
    <property type="term" value="F:DNA-binding transcription factor activity"/>
    <property type="evidence" value="ECO:0007669"/>
    <property type="project" value="InterPro"/>
</dbReference>
<accession>A0A1T5A344</accession>
<dbReference type="AlphaFoldDB" id="A0A1T5A344"/>
<organism evidence="6 7">
    <name type="scientific">Sphingopyxis flava</name>
    <dbReference type="NCBI Taxonomy" id="1507287"/>
    <lineage>
        <taxon>Bacteria</taxon>
        <taxon>Pseudomonadati</taxon>
        <taxon>Pseudomonadota</taxon>
        <taxon>Alphaproteobacteria</taxon>
        <taxon>Sphingomonadales</taxon>
        <taxon>Sphingomonadaceae</taxon>
        <taxon>Sphingopyxis</taxon>
    </lineage>
</organism>
<keyword evidence="3" id="KW-0804">Transcription</keyword>
<evidence type="ECO:0000256" key="3">
    <source>
        <dbReference type="ARBA" id="ARBA00023163"/>
    </source>
</evidence>
<dbReference type="InterPro" id="IPR018060">
    <property type="entry name" value="HTH_AraC"/>
</dbReference>
<dbReference type="PANTHER" id="PTHR46796">
    <property type="entry name" value="HTH-TYPE TRANSCRIPTIONAL ACTIVATOR RHAS-RELATED"/>
    <property type="match status" value="1"/>
</dbReference>
<dbReference type="Proteomes" id="UP000190044">
    <property type="component" value="Unassembled WGS sequence"/>
</dbReference>
<dbReference type="Gene3D" id="1.10.10.60">
    <property type="entry name" value="Homeodomain-like"/>
    <property type="match status" value="1"/>
</dbReference>
<feature type="compositionally biased region" description="Polar residues" evidence="4">
    <location>
        <begin position="296"/>
        <end position="308"/>
    </location>
</feature>
<evidence type="ECO:0000313" key="6">
    <source>
        <dbReference type="EMBL" id="SKB29063.1"/>
    </source>
</evidence>
<dbReference type="EMBL" id="FUYP01000002">
    <property type="protein sequence ID" value="SKB29063.1"/>
    <property type="molecule type" value="Genomic_DNA"/>
</dbReference>
<keyword evidence="2" id="KW-0238">DNA-binding</keyword>
<keyword evidence="1" id="KW-0805">Transcription regulation</keyword>
<dbReference type="SMART" id="SM00342">
    <property type="entry name" value="HTH_ARAC"/>
    <property type="match status" value="1"/>
</dbReference>